<evidence type="ECO:0000259" key="1">
    <source>
        <dbReference type="Pfam" id="PF00483"/>
    </source>
</evidence>
<dbReference type="EMBL" id="RQGA01000001">
    <property type="protein sequence ID" value="TGL45813.1"/>
    <property type="molecule type" value="Genomic_DNA"/>
</dbReference>
<name>A0A4R9JKW5_9LEPT</name>
<dbReference type="PANTHER" id="PTHR47183:SF1">
    <property type="entry name" value="GLUCOSE-1-PHOSPHATE CYTIDYLYLTRANSFERASE"/>
    <property type="match status" value="1"/>
</dbReference>
<reference evidence="2" key="1">
    <citation type="journal article" date="2019" name="PLoS Negl. Trop. Dis.">
        <title>Revisiting the worldwide diversity of Leptospira species in the environment.</title>
        <authorList>
            <person name="Vincent A.T."/>
            <person name="Schiettekatte O."/>
            <person name="Bourhy P."/>
            <person name="Veyrier F.J."/>
            <person name="Picardeau M."/>
        </authorList>
    </citation>
    <scope>NUCLEOTIDE SEQUENCE [LARGE SCALE GENOMIC DNA]</scope>
    <source>
        <strain evidence="2">201702692</strain>
    </source>
</reference>
<dbReference type="AlphaFoldDB" id="A0A4R9JKW5"/>
<accession>A0A4R9JKW5</accession>
<proteinExistence type="predicted"/>
<dbReference type="InterPro" id="IPR005835">
    <property type="entry name" value="NTP_transferase_dom"/>
</dbReference>
<keyword evidence="3" id="KW-1185">Reference proteome</keyword>
<evidence type="ECO:0000313" key="3">
    <source>
        <dbReference type="Proteomes" id="UP000298125"/>
    </source>
</evidence>
<organism evidence="2 3">
    <name type="scientific">Leptospira perdikensis</name>
    <dbReference type="NCBI Taxonomy" id="2484948"/>
    <lineage>
        <taxon>Bacteria</taxon>
        <taxon>Pseudomonadati</taxon>
        <taxon>Spirochaetota</taxon>
        <taxon>Spirochaetia</taxon>
        <taxon>Leptospirales</taxon>
        <taxon>Leptospiraceae</taxon>
        <taxon>Leptospira</taxon>
    </lineage>
</organism>
<dbReference type="InterPro" id="IPR046981">
    <property type="entry name" value="G1P_cyt_trans"/>
</dbReference>
<dbReference type="SUPFAM" id="SSF53448">
    <property type="entry name" value="Nucleotide-diphospho-sugar transferases"/>
    <property type="match status" value="1"/>
</dbReference>
<dbReference type="Gene3D" id="3.90.550.10">
    <property type="entry name" value="Spore Coat Polysaccharide Biosynthesis Protein SpsA, Chain A"/>
    <property type="match status" value="1"/>
</dbReference>
<dbReference type="GO" id="GO:0009243">
    <property type="term" value="P:O antigen biosynthetic process"/>
    <property type="evidence" value="ECO:0007669"/>
    <property type="project" value="InterPro"/>
</dbReference>
<comment type="caution">
    <text evidence="2">The sequence shown here is derived from an EMBL/GenBank/DDBJ whole genome shotgun (WGS) entry which is preliminary data.</text>
</comment>
<dbReference type="InterPro" id="IPR013446">
    <property type="entry name" value="G1P_cyt_trans-like"/>
</dbReference>
<keyword evidence="2" id="KW-0808">Transferase</keyword>
<dbReference type="InterPro" id="IPR029044">
    <property type="entry name" value="Nucleotide-diphossugar_trans"/>
</dbReference>
<dbReference type="EC" id="2.7.7.33" evidence="2"/>
<feature type="domain" description="Nucleotidyl transferase" evidence="1">
    <location>
        <begin position="2"/>
        <end position="212"/>
    </location>
</feature>
<dbReference type="NCBIfam" id="TIGR02623">
    <property type="entry name" value="G1P_cyt_trans"/>
    <property type="match status" value="1"/>
</dbReference>
<gene>
    <name evidence="2" type="primary">rfbF</name>
    <name evidence="2" type="ORF">EHQ49_00035</name>
</gene>
<sequence length="257" mass="29231">MKVIILAGGFGTRLSEYTDVIPKPMVPIGGKPILWHIMNHFALYGFKDFYLALGYKAEVVKEYFLNYRSLNSDFSVNLETGKITHYNSPAVDWNVTLVDTGQESMTGGRLLRMKDIIGNETFMVTYGDGLSNVNLQNLQDYHKSHKKMVTVTAVHPGARFGELEIHDGSVKSFQEKPQTTQGWINGGFFVMEPAFLNLIENDQTILEKKPLETVAKNNELMAFKHDGFWQCMDTKRDKDHLEKLYQDGKAPWTILNS</sequence>
<protein>
    <submittedName>
        <fullName evidence="2">Glucose-1-phosphate cytidylyltransferase</fullName>
        <ecNumber evidence="2">2.7.7.33</ecNumber>
    </submittedName>
</protein>
<dbReference type="Pfam" id="PF00483">
    <property type="entry name" value="NTP_transferase"/>
    <property type="match status" value="1"/>
</dbReference>
<dbReference type="PANTHER" id="PTHR47183">
    <property type="entry name" value="GLUCOSE-1-PHOSPHATE CYTIDYLYLTRANSFERASE-RELATED"/>
    <property type="match status" value="1"/>
</dbReference>
<dbReference type="RefSeq" id="WP_135575110.1">
    <property type="nucleotide sequence ID" value="NZ_RQGA01000001.1"/>
</dbReference>
<evidence type="ECO:0000313" key="2">
    <source>
        <dbReference type="EMBL" id="TGL45813.1"/>
    </source>
</evidence>
<dbReference type="GO" id="GO:0047343">
    <property type="term" value="F:glucose-1-phosphate cytidylyltransferase activity"/>
    <property type="evidence" value="ECO:0007669"/>
    <property type="project" value="UniProtKB-EC"/>
</dbReference>
<dbReference type="OrthoDB" id="9801899at2"/>
<dbReference type="CDD" id="cd02524">
    <property type="entry name" value="G1P_cytidylyltransferase"/>
    <property type="match status" value="1"/>
</dbReference>
<dbReference type="Proteomes" id="UP000298125">
    <property type="component" value="Unassembled WGS sequence"/>
</dbReference>
<keyword evidence="2" id="KW-0548">Nucleotidyltransferase</keyword>